<evidence type="ECO:0000313" key="2">
    <source>
        <dbReference type="Proteomes" id="UP000662703"/>
    </source>
</evidence>
<accession>A0ABS0AMW5</accession>
<proteinExistence type="predicted"/>
<dbReference type="Proteomes" id="UP000662703">
    <property type="component" value="Unassembled WGS sequence"/>
</dbReference>
<dbReference type="EMBL" id="ARXX01000007">
    <property type="protein sequence ID" value="MBF5055475.1"/>
    <property type="molecule type" value="Genomic_DNA"/>
</dbReference>
<reference evidence="1 2" key="1">
    <citation type="submission" date="2012-09" db="EMBL/GenBank/DDBJ databases">
        <title>Genome Sequence of alkane-degrading Bacterium Alcanivorax sp. 521-1.</title>
        <authorList>
            <person name="Lai Q."/>
            <person name="Shao Z."/>
        </authorList>
    </citation>
    <scope>NUCLEOTIDE SEQUENCE [LARGE SCALE GENOMIC DNA]</scope>
    <source>
        <strain evidence="1 2">521-1</strain>
    </source>
</reference>
<gene>
    <name evidence="1" type="ORF">Y5W_00769</name>
</gene>
<keyword evidence="2" id="KW-1185">Reference proteome</keyword>
<organism evidence="1 2">
    <name type="scientific">Alloalcanivorax profundimaris</name>
    <dbReference type="NCBI Taxonomy" id="2735259"/>
    <lineage>
        <taxon>Bacteria</taxon>
        <taxon>Pseudomonadati</taxon>
        <taxon>Pseudomonadota</taxon>
        <taxon>Gammaproteobacteria</taxon>
        <taxon>Oceanospirillales</taxon>
        <taxon>Alcanivoracaceae</taxon>
        <taxon>Alloalcanivorax</taxon>
    </lineage>
</organism>
<sequence>MVSEYDENEGEFGEILKSEPDTNPIELRLGEKTIDLEPLFSNAGKIQYKIKGNLLRVYSGDMETMTLLRKDGDTYLVSSGLFGTSDGDKRTLFLLEEVD</sequence>
<comment type="caution">
    <text evidence="1">The sequence shown here is derived from an EMBL/GenBank/DDBJ whole genome shotgun (WGS) entry which is preliminary data.</text>
</comment>
<name>A0ABS0AMW5_9GAMM</name>
<evidence type="ECO:0000313" key="1">
    <source>
        <dbReference type="EMBL" id="MBF5055475.1"/>
    </source>
</evidence>
<protein>
    <submittedName>
        <fullName evidence="1">Uncharacterized protein</fullName>
    </submittedName>
</protein>